<dbReference type="RefSeq" id="XP_024767141.1">
    <property type="nucleotide sequence ID" value="XM_024914840.1"/>
</dbReference>
<accession>A0A2T3ZRL6</accession>
<dbReference type="AlphaFoldDB" id="A0A2T3ZRL6"/>
<gene>
    <name evidence="1" type="ORF">M431DRAFT_396975</name>
</gene>
<evidence type="ECO:0008006" key="3">
    <source>
        <dbReference type="Google" id="ProtNLM"/>
    </source>
</evidence>
<keyword evidence="2" id="KW-1185">Reference proteome</keyword>
<proteinExistence type="predicted"/>
<protein>
    <recommendedName>
        <fullName evidence="3">DNA2/NAM7 helicase helicase domain-containing protein</fullName>
    </recommendedName>
</protein>
<dbReference type="GeneID" id="36623406"/>
<sequence length="84" mass="9277">MVQEKAIEGMFGHLLWSADILCAAPAMSMQEPYSIWKMTRARGIAVDEAGSISRPDLYRVWGSTMLPCLLGGDDKTTSSSLRRL</sequence>
<dbReference type="EMBL" id="KZ679722">
    <property type="protein sequence ID" value="PTB47464.1"/>
    <property type="molecule type" value="Genomic_DNA"/>
</dbReference>
<evidence type="ECO:0000313" key="2">
    <source>
        <dbReference type="Proteomes" id="UP000241690"/>
    </source>
</evidence>
<evidence type="ECO:0000313" key="1">
    <source>
        <dbReference type="EMBL" id="PTB47464.1"/>
    </source>
</evidence>
<organism evidence="1 2">
    <name type="scientific">Trichoderma harzianum CBS 226.95</name>
    <dbReference type="NCBI Taxonomy" id="983964"/>
    <lineage>
        <taxon>Eukaryota</taxon>
        <taxon>Fungi</taxon>
        <taxon>Dikarya</taxon>
        <taxon>Ascomycota</taxon>
        <taxon>Pezizomycotina</taxon>
        <taxon>Sordariomycetes</taxon>
        <taxon>Hypocreomycetidae</taxon>
        <taxon>Hypocreales</taxon>
        <taxon>Hypocreaceae</taxon>
        <taxon>Trichoderma</taxon>
    </lineage>
</organism>
<dbReference type="STRING" id="983964.A0A2T3ZRL6"/>
<name>A0A2T3ZRL6_TRIHA</name>
<reference evidence="1 2" key="1">
    <citation type="submission" date="2016-07" db="EMBL/GenBank/DDBJ databases">
        <title>Multiple horizontal gene transfer events from other fungi enriched the ability of initially mycotrophic Trichoderma (Ascomycota) to feed on dead plant biomass.</title>
        <authorList>
            <consortium name="DOE Joint Genome Institute"/>
            <person name="Aerts A."/>
            <person name="Atanasova L."/>
            <person name="Chenthamara K."/>
            <person name="Zhang J."/>
            <person name="Grujic M."/>
            <person name="Henrissat B."/>
            <person name="Kuo A."/>
            <person name="Salamov A."/>
            <person name="Lipzen A."/>
            <person name="Labutti K."/>
            <person name="Barry K."/>
            <person name="Miao Y."/>
            <person name="Rahimi M.J."/>
            <person name="Shen Q."/>
            <person name="Grigoriev I.V."/>
            <person name="Kubicek C.P."/>
            <person name="Druzhinina I.S."/>
        </authorList>
    </citation>
    <scope>NUCLEOTIDE SEQUENCE [LARGE SCALE GENOMIC DNA]</scope>
    <source>
        <strain evidence="1 2">CBS 226.95</strain>
    </source>
</reference>
<dbReference type="Proteomes" id="UP000241690">
    <property type="component" value="Unassembled WGS sequence"/>
</dbReference>